<dbReference type="PANTHER" id="PTHR31099">
    <property type="entry name" value="OS06G0165300 PROTEIN"/>
    <property type="match status" value="1"/>
</dbReference>
<name>A0ABQ7ZIN8_BRANA</name>
<feature type="region of interest" description="Disordered" evidence="1">
    <location>
        <begin position="526"/>
        <end position="557"/>
    </location>
</feature>
<dbReference type="PANTHER" id="PTHR31099:SF28">
    <property type="entry name" value="F5J5.12"/>
    <property type="match status" value="1"/>
</dbReference>
<reference evidence="2 3" key="1">
    <citation type="submission" date="2021-05" db="EMBL/GenBank/DDBJ databases">
        <title>Genome Assembly of Synthetic Allotetraploid Brassica napus Reveals Homoeologous Exchanges between Subgenomes.</title>
        <authorList>
            <person name="Davis J.T."/>
        </authorList>
    </citation>
    <scope>NUCLEOTIDE SEQUENCE [LARGE SCALE GENOMIC DNA]</scope>
    <source>
        <strain evidence="3">cv. Da-Ae</strain>
        <tissue evidence="2">Seedling</tissue>
    </source>
</reference>
<dbReference type="Proteomes" id="UP000824890">
    <property type="component" value="Unassembled WGS sequence"/>
</dbReference>
<accession>A0ABQ7ZIN8</accession>
<proteinExistence type="predicted"/>
<evidence type="ECO:0000313" key="2">
    <source>
        <dbReference type="EMBL" id="KAH0880085.1"/>
    </source>
</evidence>
<organism evidence="2 3">
    <name type="scientific">Brassica napus</name>
    <name type="common">Rape</name>
    <dbReference type="NCBI Taxonomy" id="3708"/>
    <lineage>
        <taxon>Eukaryota</taxon>
        <taxon>Viridiplantae</taxon>
        <taxon>Streptophyta</taxon>
        <taxon>Embryophyta</taxon>
        <taxon>Tracheophyta</taxon>
        <taxon>Spermatophyta</taxon>
        <taxon>Magnoliopsida</taxon>
        <taxon>eudicotyledons</taxon>
        <taxon>Gunneridae</taxon>
        <taxon>Pentapetalae</taxon>
        <taxon>rosids</taxon>
        <taxon>malvids</taxon>
        <taxon>Brassicales</taxon>
        <taxon>Brassicaceae</taxon>
        <taxon>Brassiceae</taxon>
        <taxon>Brassica</taxon>
    </lineage>
</organism>
<evidence type="ECO:0000256" key="1">
    <source>
        <dbReference type="SAM" id="MobiDB-lite"/>
    </source>
</evidence>
<keyword evidence="3" id="KW-1185">Reference proteome</keyword>
<dbReference type="EMBL" id="JAGKQM010000015">
    <property type="protein sequence ID" value="KAH0880085.1"/>
    <property type="molecule type" value="Genomic_DNA"/>
</dbReference>
<protein>
    <submittedName>
        <fullName evidence="2">Uncharacterized protein</fullName>
    </submittedName>
</protein>
<gene>
    <name evidence="2" type="ORF">HID58_067479</name>
</gene>
<feature type="region of interest" description="Disordered" evidence="1">
    <location>
        <begin position="342"/>
        <end position="363"/>
    </location>
</feature>
<sequence>MAEWRRVEVPPSSSKQGPPVREILKKDRKRLPAFEGILTEKLAYMHLSGFSNQEGYLDTGILTISCLFDADLPRVDYSSGKDTIEQVLKFPLERHQIPFLQSIIIALQYLGINGFFRFFSGSARQGKNPKAIVAKRASPAGGRRYPPIDPPSVIEAEEVAVWRKKYKLPDDVYLIQKTGFLILVWMRFLSTRDQFPSLVAKISETLGISPGQLNPPAWRTLIALQNLVFLLRLSSKWRRVEVPPSSSKQGPPVREILKKDKKRLPAYEGNWTDKFAFMHLSGFSSIWRLEDLPRVDYSSGEDTIEQVLKLPLERRQIPFLVSKASLKRCSIWEKRQAVAAAAPSSSKNKSKASGSSPKGSPSASYDWATVLTNLNKKVFPSTPVLLASEEDSSMAIQSLQGDLLQVASQLYHLGERMESAASTKVEMDTLVSQLHEAKDKDIKALMLKVTNQEEAGELVAAENVSLREEELNDLKDAAETFEAEKAMAVNGAKVLARRELLRDWDPVNTLEKYKTVETTEAELLGVPGPSFEYETQVPGDEEVKKMPEPAADDPPAN</sequence>
<evidence type="ECO:0000313" key="3">
    <source>
        <dbReference type="Proteomes" id="UP000824890"/>
    </source>
</evidence>
<comment type="caution">
    <text evidence="2">The sequence shown here is derived from an EMBL/GenBank/DDBJ whole genome shotgun (WGS) entry which is preliminary data.</text>
</comment>